<dbReference type="EMBL" id="JAINWF010000018">
    <property type="protein sequence ID" value="MCD1610379.1"/>
    <property type="molecule type" value="Genomic_DNA"/>
</dbReference>
<name>A0A9X1N7Y5_9GAMM</name>
<accession>A0A9X1N7Y5</accession>
<organism evidence="2 3">
    <name type="scientific">Stutzerimonas kunmingensis</name>
    <dbReference type="NCBI Taxonomy" id="1211807"/>
    <lineage>
        <taxon>Bacteria</taxon>
        <taxon>Pseudomonadati</taxon>
        <taxon>Pseudomonadota</taxon>
        <taxon>Gammaproteobacteria</taxon>
        <taxon>Pseudomonadales</taxon>
        <taxon>Pseudomonadaceae</taxon>
        <taxon>Stutzerimonas</taxon>
    </lineage>
</organism>
<proteinExistence type="predicted"/>
<gene>
    <name evidence="2" type="ORF">K7H17_21245</name>
</gene>
<reference evidence="2" key="1">
    <citation type="submission" date="2021-08" db="EMBL/GenBank/DDBJ databases">
        <title>Isolation and characterization of neutrophilic mixotrophic iron-oxidizing bacteria from deep-sea hydrothermal vents.</title>
        <authorList>
            <person name="He Y."/>
        </authorList>
    </citation>
    <scope>NUCLEOTIDE SEQUENCE</scope>
    <source>
        <strain evidence="2">IOP_13</strain>
    </source>
</reference>
<keyword evidence="3" id="KW-1185">Reference proteome</keyword>
<protein>
    <recommendedName>
        <fullName evidence="1">DUF7380 domain-containing protein</fullName>
    </recommendedName>
</protein>
<dbReference type="Pfam" id="PF24098">
    <property type="entry name" value="DUF7380"/>
    <property type="match status" value="1"/>
</dbReference>
<evidence type="ECO:0000313" key="3">
    <source>
        <dbReference type="Proteomes" id="UP001138989"/>
    </source>
</evidence>
<dbReference type="InterPro" id="IPR055804">
    <property type="entry name" value="DUF7380"/>
</dbReference>
<dbReference type="Proteomes" id="UP001138989">
    <property type="component" value="Unassembled WGS sequence"/>
</dbReference>
<sequence>MSQQRYPADLSVTLEDIQGCGWKEVLKGIAEEDFGYSALWSALSKAASSAMEAGRQAHAKVLWLLADACSMMLHPKSLTEPFKPFAMFQDRRSALPDDFSGEDLSLFRSALEFVDAPLLKARLADLLWLVGSPRDIKHALAAIDAYRTLPLTPDTWSRGGQECWERGLVLAQMVGKGGWERLATLQQQVVDALKAITEGDGFFGVKLASMLRNHRLARVDGGGITQKLEAMARALDDKGDVFGARAFYEESAHWFRWLGQQEKYAEMTAAQAEPMLGKLLFSRSMLCHPT</sequence>
<comment type="caution">
    <text evidence="2">The sequence shown here is derived from an EMBL/GenBank/DDBJ whole genome shotgun (WGS) entry which is preliminary data.</text>
</comment>
<feature type="domain" description="DUF7380" evidence="1">
    <location>
        <begin position="9"/>
        <end position="178"/>
    </location>
</feature>
<dbReference type="RefSeq" id="WP_219725586.1">
    <property type="nucleotide sequence ID" value="NZ_JAINWF010000018.1"/>
</dbReference>
<dbReference type="AlphaFoldDB" id="A0A9X1N7Y5"/>
<evidence type="ECO:0000259" key="1">
    <source>
        <dbReference type="Pfam" id="PF24098"/>
    </source>
</evidence>
<evidence type="ECO:0000313" key="2">
    <source>
        <dbReference type="EMBL" id="MCD1610379.1"/>
    </source>
</evidence>